<dbReference type="PANTHER" id="PTHR10963">
    <property type="entry name" value="GLYCOSYL HYDROLASE-RELATED"/>
    <property type="match status" value="1"/>
</dbReference>
<dbReference type="Pfam" id="PF26113">
    <property type="entry name" value="GH16_XgeA"/>
    <property type="match status" value="1"/>
</dbReference>
<proteinExistence type="predicted"/>
<reference evidence="7" key="2">
    <citation type="submission" date="2015-01" db="EMBL/GenBank/DDBJ databases">
        <title>Evolutionary Origins and Diversification of the Mycorrhizal Mutualists.</title>
        <authorList>
            <consortium name="DOE Joint Genome Institute"/>
            <consortium name="Mycorrhizal Genomics Consortium"/>
            <person name="Kohler A."/>
            <person name="Kuo A."/>
            <person name="Nagy L.G."/>
            <person name="Floudas D."/>
            <person name="Copeland A."/>
            <person name="Barry K.W."/>
            <person name="Cichocki N."/>
            <person name="Veneault-Fourrey C."/>
            <person name="LaButti K."/>
            <person name="Lindquist E.A."/>
            <person name="Lipzen A."/>
            <person name="Lundell T."/>
            <person name="Morin E."/>
            <person name="Murat C."/>
            <person name="Riley R."/>
            <person name="Ohm R."/>
            <person name="Sun H."/>
            <person name="Tunlid A."/>
            <person name="Henrissat B."/>
            <person name="Grigoriev I.V."/>
            <person name="Hibbett D.S."/>
            <person name="Martin F."/>
        </authorList>
    </citation>
    <scope>NUCLEOTIDE SEQUENCE [LARGE SCALE GENOMIC DNA]</scope>
    <source>
        <strain evidence="7">MUT 4182</strain>
    </source>
</reference>
<accession>A0A0C3Q5N1</accession>
<dbReference type="CDD" id="cd02181">
    <property type="entry name" value="GH16_fungal_Lam16A_glucanase"/>
    <property type="match status" value="1"/>
</dbReference>
<evidence type="ECO:0000313" key="7">
    <source>
        <dbReference type="Proteomes" id="UP000054248"/>
    </source>
</evidence>
<evidence type="ECO:0000259" key="4">
    <source>
        <dbReference type="PROSITE" id="PS51164"/>
    </source>
</evidence>
<feature type="domain" description="CBM1" evidence="4">
    <location>
        <begin position="23"/>
        <end position="59"/>
    </location>
</feature>
<dbReference type="InterPro" id="IPR050546">
    <property type="entry name" value="Glycosyl_Hydrlase_16"/>
</dbReference>
<reference evidence="6 7" key="1">
    <citation type="submission" date="2014-04" db="EMBL/GenBank/DDBJ databases">
        <authorList>
            <consortium name="DOE Joint Genome Institute"/>
            <person name="Kuo A."/>
            <person name="Girlanda M."/>
            <person name="Perotto S."/>
            <person name="Kohler A."/>
            <person name="Nagy L.G."/>
            <person name="Floudas D."/>
            <person name="Copeland A."/>
            <person name="Barry K.W."/>
            <person name="Cichocki N."/>
            <person name="Veneault-Fourrey C."/>
            <person name="LaButti K."/>
            <person name="Lindquist E.A."/>
            <person name="Lipzen A."/>
            <person name="Lundell T."/>
            <person name="Morin E."/>
            <person name="Murat C."/>
            <person name="Sun H."/>
            <person name="Tunlid A."/>
            <person name="Henrissat B."/>
            <person name="Grigoriev I.V."/>
            <person name="Hibbett D.S."/>
            <person name="Martin F."/>
            <person name="Nordberg H.P."/>
            <person name="Cantor M.N."/>
            <person name="Hua S.X."/>
        </authorList>
    </citation>
    <scope>NUCLEOTIDE SEQUENCE [LARGE SCALE GENOMIC DNA]</scope>
    <source>
        <strain evidence="6 7">MUT 4182</strain>
    </source>
</reference>
<organism evidence="6 7">
    <name type="scientific">Tulasnella calospora MUT 4182</name>
    <dbReference type="NCBI Taxonomy" id="1051891"/>
    <lineage>
        <taxon>Eukaryota</taxon>
        <taxon>Fungi</taxon>
        <taxon>Dikarya</taxon>
        <taxon>Basidiomycota</taxon>
        <taxon>Agaricomycotina</taxon>
        <taxon>Agaricomycetes</taxon>
        <taxon>Cantharellales</taxon>
        <taxon>Tulasnellaceae</taxon>
        <taxon>Tulasnella</taxon>
    </lineage>
</organism>
<dbReference type="SMART" id="SM00236">
    <property type="entry name" value="fCBD"/>
    <property type="match status" value="1"/>
</dbReference>
<dbReference type="InterPro" id="IPR000757">
    <property type="entry name" value="Beta-glucanase-like"/>
</dbReference>
<gene>
    <name evidence="6" type="ORF">M407DRAFT_31412</name>
</gene>
<dbReference type="HOGENOM" id="CLU_016972_0_2_1"/>
<dbReference type="InterPro" id="IPR013320">
    <property type="entry name" value="ConA-like_dom_sf"/>
</dbReference>
<feature type="region of interest" description="Disordered" evidence="2">
    <location>
        <begin position="62"/>
        <end position="129"/>
    </location>
</feature>
<dbReference type="InterPro" id="IPR035971">
    <property type="entry name" value="CBD_sf"/>
</dbReference>
<dbReference type="PROSITE" id="PS51762">
    <property type="entry name" value="GH16_2"/>
    <property type="match status" value="1"/>
</dbReference>
<evidence type="ECO:0000256" key="1">
    <source>
        <dbReference type="ARBA" id="ARBA00022729"/>
    </source>
</evidence>
<dbReference type="InterPro" id="IPR000254">
    <property type="entry name" value="CBD"/>
</dbReference>
<dbReference type="PROSITE" id="PS51164">
    <property type="entry name" value="CBM1_2"/>
    <property type="match status" value="1"/>
</dbReference>
<evidence type="ECO:0000256" key="2">
    <source>
        <dbReference type="SAM" id="MobiDB-lite"/>
    </source>
</evidence>
<feature type="domain" description="GH16" evidence="5">
    <location>
        <begin position="123"/>
        <end position="392"/>
    </location>
</feature>
<dbReference type="GO" id="GO:0005576">
    <property type="term" value="C:extracellular region"/>
    <property type="evidence" value="ECO:0007669"/>
    <property type="project" value="InterPro"/>
</dbReference>
<evidence type="ECO:0000256" key="3">
    <source>
        <dbReference type="SAM" id="SignalP"/>
    </source>
</evidence>
<dbReference type="Gene3D" id="2.60.120.200">
    <property type="match status" value="1"/>
</dbReference>
<dbReference type="SUPFAM" id="SSF57180">
    <property type="entry name" value="Cellulose-binding domain"/>
    <property type="match status" value="1"/>
</dbReference>
<keyword evidence="6" id="KW-0378">Hydrolase</keyword>
<dbReference type="GO" id="GO:0009251">
    <property type="term" value="P:glucan catabolic process"/>
    <property type="evidence" value="ECO:0007669"/>
    <property type="project" value="TreeGrafter"/>
</dbReference>
<feature type="chain" id="PRO_5002180635" evidence="3">
    <location>
        <begin position="24"/>
        <end position="423"/>
    </location>
</feature>
<dbReference type="AlphaFoldDB" id="A0A0C3Q5N1"/>
<dbReference type="Proteomes" id="UP000054248">
    <property type="component" value="Unassembled WGS sequence"/>
</dbReference>
<dbReference type="GO" id="GO:0030248">
    <property type="term" value="F:cellulose binding"/>
    <property type="evidence" value="ECO:0007669"/>
    <property type="project" value="InterPro"/>
</dbReference>
<sequence>MVQGAAISVLFAVLAASLEAVQAAQPVWAQCGGIGWAGDTTCVAGTYCYQYDPWYYQCLPSPSTTTSSTTTSTTTTKPTTTTTTKTTTTSSTTKSSTTTSTTTKTSTSTTTSTTTTKSPTTSTTSKTTTTTQATTTGAYKLSDSFVGSSWLTGFDHMAIEDPTHGRVNYTDQAFAIAQNLTFVSKDTIVMRADSWTTLDASGPGRNSVRIQSKKQYTTNVLVMDTRHMPEGCATWPAFWTTLVDNWPANGEIDIIEGVNDVSPNQSTLHTTSNCTMSATTMAQTGNLVTTDCDYEVNYNSGCGIQVDKSLSYGPPFNAAGGGCIWFWSRNDASVPAEVKNGSGAVSPATWGTPYANFVNNSCDFASHFGPENIIINLTLCGDWAGNDAIYPSTCPQTCIDHVNNDPASFKDAYWDIASLRVYE</sequence>
<dbReference type="STRING" id="1051891.A0A0C3Q5N1"/>
<feature type="signal peptide" evidence="3">
    <location>
        <begin position="1"/>
        <end position="23"/>
    </location>
</feature>
<protein>
    <submittedName>
        <fullName evidence="6">Glycoside hydrolase family 16 protein</fullName>
    </submittedName>
</protein>
<dbReference type="EMBL" id="KN823250">
    <property type="protein sequence ID" value="KIO18941.1"/>
    <property type="molecule type" value="Genomic_DNA"/>
</dbReference>
<dbReference type="SUPFAM" id="SSF49899">
    <property type="entry name" value="Concanavalin A-like lectins/glucanases"/>
    <property type="match status" value="1"/>
</dbReference>
<name>A0A0C3Q5N1_9AGAM</name>
<dbReference type="PANTHER" id="PTHR10963:SF24">
    <property type="entry name" value="GLYCOSIDASE C21B10.07-RELATED"/>
    <property type="match status" value="1"/>
</dbReference>
<evidence type="ECO:0000313" key="6">
    <source>
        <dbReference type="EMBL" id="KIO18941.1"/>
    </source>
</evidence>
<dbReference type="Pfam" id="PF00734">
    <property type="entry name" value="CBM_1"/>
    <property type="match status" value="1"/>
</dbReference>
<dbReference type="GO" id="GO:0004553">
    <property type="term" value="F:hydrolase activity, hydrolyzing O-glycosyl compounds"/>
    <property type="evidence" value="ECO:0007669"/>
    <property type="project" value="InterPro"/>
</dbReference>
<keyword evidence="1 3" id="KW-0732">Signal</keyword>
<dbReference type="OrthoDB" id="192832at2759"/>
<evidence type="ECO:0000259" key="5">
    <source>
        <dbReference type="PROSITE" id="PS51762"/>
    </source>
</evidence>
<keyword evidence="7" id="KW-1185">Reference proteome</keyword>